<dbReference type="Pfam" id="PF07686">
    <property type="entry name" value="V-set"/>
    <property type="match status" value="1"/>
</dbReference>
<reference evidence="13 14" key="1">
    <citation type="submission" date="2019-01" db="EMBL/GenBank/DDBJ databases">
        <title>Genome Assembly of Collichthys lucidus.</title>
        <authorList>
            <person name="Cai M."/>
            <person name="Xiao S."/>
        </authorList>
    </citation>
    <scope>NUCLEOTIDE SEQUENCE [LARGE SCALE GENOMIC DNA]</scope>
    <source>
        <strain evidence="13">JT15FE1705JMU</strain>
        <tissue evidence="13">Muscle</tissue>
    </source>
</reference>
<dbReference type="PANTHER" id="PTHR44888">
    <property type="entry name" value="HEPACAM FAMILY MEMBER 2-RELATED"/>
    <property type="match status" value="1"/>
</dbReference>
<dbReference type="SUPFAM" id="SSF48726">
    <property type="entry name" value="Immunoglobulin"/>
    <property type="match status" value="1"/>
</dbReference>
<proteinExistence type="predicted"/>
<feature type="transmembrane region" description="Helical" evidence="11">
    <location>
        <begin position="261"/>
        <end position="286"/>
    </location>
</feature>
<evidence type="ECO:0000256" key="9">
    <source>
        <dbReference type="ARBA" id="ARBA00023319"/>
    </source>
</evidence>
<evidence type="ECO:0000313" key="14">
    <source>
        <dbReference type="Proteomes" id="UP000298787"/>
    </source>
</evidence>
<evidence type="ECO:0000256" key="7">
    <source>
        <dbReference type="ARBA" id="ARBA00023157"/>
    </source>
</evidence>
<sequence length="307" mass="33452">MLNITDITKIAFVVEVLDCIRLCGCFYSPCVVLAVNMTIPNTLIKGTLGGEALLSVRYSSFSPDLPVIKWQLKREKSVTVVQSIGTDIIGTLRPEYRDRILVFENGTLLLHNLRLTDDGTYDVEISITDDTFTGEGSITLTVDGRSSLYIILSTGGIFLLITLVTICACWTPSKKIPPLMTHPATVLDLPLNSTTHRATPVPPTIVGLLPTLMGPLSTPATGIPESPQNHLSDNSWFNVTKKRIGVDSAPALVNAALPLTFLILCLGGYFTMMVLFLGFFLCELYAENYQTQKGKMSASTSMTKTNV</sequence>
<feature type="domain" description="Immunoglobulin V-set" evidence="12">
    <location>
        <begin position="43"/>
        <end position="142"/>
    </location>
</feature>
<dbReference type="EMBL" id="CM014092">
    <property type="protein sequence ID" value="TKS83234.1"/>
    <property type="molecule type" value="Genomic_DNA"/>
</dbReference>
<name>A0A4U5V5S1_COLLU</name>
<accession>A0A4U5V5S1</accession>
<keyword evidence="6 11" id="KW-0472">Membrane</keyword>
<keyword evidence="3 11" id="KW-0812">Transmembrane</keyword>
<dbReference type="InterPro" id="IPR013783">
    <property type="entry name" value="Ig-like_fold"/>
</dbReference>
<gene>
    <name evidence="13" type="ORF">D9C73_017344</name>
</gene>
<keyword evidence="2" id="KW-0963">Cytoplasm</keyword>
<dbReference type="Gene3D" id="2.60.40.10">
    <property type="entry name" value="Immunoglobulins"/>
    <property type="match status" value="1"/>
</dbReference>
<evidence type="ECO:0000256" key="3">
    <source>
        <dbReference type="ARBA" id="ARBA00022692"/>
    </source>
</evidence>
<keyword evidence="5 11" id="KW-1133">Transmembrane helix</keyword>
<evidence type="ECO:0000256" key="10">
    <source>
        <dbReference type="ARBA" id="ARBA00046288"/>
    </source>
</evidence>
<evidence type="ECO:0000256" key="6">
    <source>
        <dbReference type="ARBA" id="ARBA00023136"/>
    </source>
</evidence>
<organism evidence="13 14">
    <name type="scientific">Collichthys lucidus</name>
    <name type="common">Big head croaker</name>
    <name type="synonym">Sciaena lucida</name>
    <dbReference type="NCBI Taxonomy" id="240159"/>
    <lineage>
        <taxon>Eukaryota</taxon>
        <taxon>Metazoa</taxon>
        <taxon>Chordata</taxon>
        <taxon>Craniata</taxon>
        <taxon>Vertebrata</taxon>
        <taxon>Euteleostomi</taxon>
        <taxon>Actinopterygii</taxon>
        <taxon>Neopterygii</taxon>
        <taxon>Teleostei</taxon>
        <taxon>Neoteleostei</taxon>
        <taxon>Acanthomorphata</taxon>
        <taxon>Eupercaria</taxon>
        <taxon>Sciaenidae</taxon>
        <taxon>Collichthys</taxon>
    </lineage>
</organism>
<feature type="transmembrane region" description="Helical" evidence="11">
    <location>
        <begin position="148"/>
        <end position="173"/>
    </location>
</feature>
<dbReference type="InterPro" id="IPR036179">
    <property type="entry name" value="Ig-like_dom_sf"/>
</dbReference>
<evidence type="ECO:0000256" key="2">
    <source>
        <dbReference type="ARBA" id="ARBA00022490"/>
    </source>
</evidence>
<evidence type="ECO:0000313" key="13">
    <source>
        <dbReference type="EMBL" id="TKS83234.1"/>
    </source>
</evidence>
<evidence type="ECO:0000256" key="11">
    <source>
        <dbReference type="SAM" id="Phobius"/>
    </source>
</evidence>
<keyword evidence="9" id="KW-0393">Immunoglobulin domain</keyword>
<dbReference type="InterPro" id="IPR052280">
    <property type="entry name" value="HEPACAM_domain"/>
</dbReference>
<evidence type="ECO:0000259" key="12">
    <source>
        <dbReference type="Pfam" id="PF07686"/>
    </source>
</evidence>
<evidence type="ECO:0000256" key="1">
    <source>
        <dbReference type="ARBA" id="ARBA00004496"/>
    </source>
</evidence>
<dbReference type="GO" id="GO:0012505">
    <property type="term" value="C:endomembrane system"/>
    <property type="evidence" value="ECO:0007669"/>
    <property type="project" value="UniProtKB-SubCell"/>
</dbReference>
<keyword evidence="8" id="KW-0325">Glycoprotein</keyword>
<evidence type="ECO:0000256" key="8">
    <source>
        <dbReference type="ARBA" id="ARBA00023180"/>
    </source>
</evidence>
<keyword evidence="4" id="KW-0732">Signal</keyword>
<evidence type="ECO:0000256" key="5">
    <source>
        <dbReference type="ARBA" id="ARBA00022989"/>
    </source>
</evidence>
<dbReference type="PANTHER" id="PTHR44888:SF2">
    <property type="entry name" value="HEPATIC AND GLIAL CELL ADHESION MOLECULE"/>
    <property type="match status" value="1"/>
</dbReference>
<dbReference type="InterPro" id="IPR013106">
    <property type="entry name" value="Ig_V-set"/>
</dbReference>
<protein>
    <submittedName>
        <fullName evidence="13">Hepatocyte cell adhesion molecule</fullName>
    </submittedName>
</protein>
<keyword evidence="14" id="KW-1185">Reference proteome</keyword>
<dbReference type="AlphaFoldDB" id="A0A4U5V5S1"/>
<evidence type="ECO:0000256" key="4">
    <source>
        <dbReference type="ARBA" id="ARBA00022729"/>
    </source>
</evidence>
<comment type="subcellular location">
    <subcellularLocation>
        <location evidence="1">Cytoplasm</location>
    </subcellularLocation>
    <subcellularLocation>
        <location evidence="10">Endomembrane system</location>
        <topology evidence="10">Single-pass type I membrane protein</topology>
    </subcellularLocation>
</comment>
<keyword evidence="7" id="KW-1015">Disulfide bond</keyword>
<dbReference type="GO" id="GO:0005737">
    <property type="term" value="C:cytoplasm"/>
    <property type="evidence" value="ECO:0007669"/>
    <property type="project" value="UniProtKB-SubCell"/>
</dbReference>
<dbReference type="Proteomes" id="UP000298787">
    <property type="component" value="Chromosome 15"/>
</dbReference>